<dbReference type="PANTHER" id="PTHR33236">
    <property type="entry name" value="INTRAFLAGELLAR TRANSPORT PROTEIN 122 FAMILY PROTEIN-RELATED"/>
    <property type="match status" value="1"/>
</dbReference>
<protein>
    <recommendedName>
        <fullName evidence="2">CUB domain-containing protein</fullName>
    </recommendedName>
</protein>
<evidence type="ECO:0000259" key="2">
    <source>
        <dbReference type="Pfam" id="PF26080"/>
    </source>
</evidence>
<gene>
    <name evidence="3" type="ORF">AFUS01_LOCUS42362</name>
</gene>
<dbReference type="PANTHER" id="PTHR33236:SF12">
    <property type="entry name" value="CUB DOMAIN-CONTAINING PROTEIN-RELATED"/>
    <property type="match status" value="1"/>
</dbReference>
<dbReference type="InterPro" id="IPR058698">
    <property type="entry name" value="CUB_metazoa"/>
</dbReference>
<dbReference type="Proteomes" id="UP000708208">
    <property type="component" value="Unassembled WGS sequence"/>
</dbReference>
<feature type="signal peptide" evidence="1">
    <location>
        <begin position="1"/>
        <end position="22"/>
    </location>
</feature>
<keyword evidence="4" id="KW-1185">Reference proteome</keyword>
<feature type="chain" id="PRO_5035292540" description="CUB domain-containing protein" evidence="1">
    <location>
        <begin position="23"/>
        <end position="427"/>
    </location>
</feature>
<keyword evidence="1" id="KW-0732">Signal</keyword>
<accession>A0A8J2LHM8</accession>
<dbReference type="AlphaFoldDB" id="A0A8J2LHM8"/>
<comment type="caution">
    <text evidence="3">The sequence shown here is derived from an EMBL/GenBank/DDBJ whole genome shotgun (WGS) entry which is preliminary data.</text>
</comment>
<feature type="domain" description="CUB" evidence="2">
    <location>
        <begin position="229"/>
        <end position="426"/>
    </location>
</feature>
<sequence length="427" mass="46951">MNILQLFSCIALLIVGVHSIKASKDIEDWENALEDFDEGTKDIGRLYWLFKGIKKDDVGKRCIGPNGQRGTCVSSFNCKIKNGLCLSPSNGCTTGICCQVTAKCAQTSEDGSCVITQNGATITRNTGSGTNRVYKIPKVKGVCQVKLEIDLFELEGEVAGDCVTESMTVLGSSTVSRLEICGNNTGQHMYLEYGCASDITIAMKLAEGSISVYSIRIYYIECSSPKRVPPYCLKYLTGINGKDRSFNNNRGQLNNQNYKVCVAPVEGMNSITWQECRDEPLGSFSVSGRSGDPEECAMSKSDWVGFLGDDTRRCGQSLTAAPITVNSRPFIMNVHFDEAELRTPNHIFWQLSDPCDWWNSEMSNGDPLRAAVRMDGDRAIICLGGGSIPIIDYDLLLSLPNLPMELLSMLRNLDTDNTGFCLEYSQH</sequence>
<organism evidence="3 4">
    <name type="scientific">Allacma fusca</name>
    <dbReference type="NCBI Taxonomy" id="39272"/>
    <lineage>
        <taxon>Eukaryota</taxon>
        <taxon>Metazoa</taxon>
        <taxon>Ecdysozoa</taxon>
        <taxon>Arthropoda</taxon>
        <taxon>Hexapoda</taxon>
        <taxon>Collembola</taxon>
        <taxon>Symphypleona</taxon>
        <taxon>Sminthuridae</taxon>
        <taxon>Allacma</taxon>
    </lineage>
</organism>
<evidence type="ECO:0000256" key="1">
    <source>
        <dbReference type="SAM" id="SignalP"/>
    </source>
</evidence>
<dbReference type="Pfam" id="PF26080">
    <property type="entry name" value="CUB_animal"/>
    <property type="match status" value="1"/>
</dbReference>
<name>A0A8J2LHM8_9HEXA</name>
<proteinExistence type="predicted"/>
<dbReference type="EMBL" id="CAJVCH010566452">
    <property type="protein sequence ID" value="CAG7832684.1"/>
    <property type="molecule type" value="Genomic_DNA"/>
</dbReference>
<evidence type="ECO:0000313" key="4">
    <source>
        <dbReference type="Proteomes" id="UP000708208"/>
    </source>
</evidence>
<evidence type="ECO:0000313" key="3">
    <source>
        <dbReference type="EMBL" id="CAG7832684.1"/>
    </source>
</evidence>
<dbReference type="OrthoDB" id="6378913at2759"/>
<reference evidence="3" key="1">
    <citation type="submission" date="2021-06" db="EMBL/GenBank/DDBJ databases">
        <authorList>
            <person name="Hodson N. C."/>
            <person name="Mongue J. A."/>
            <person name="Jaron S. K."/>
        </authorList>
    </citation>
    <scope>NUCLEOTIDE SEQUENCE</scope>
</reference>